<gene>
    <name evidence="1" type="ORF">TWF481_012214</name>
</gene>
<organism evidence="1 2">
    <name type="scientific">Arthrobotrys musiformis</name>
    <dbReference type="NCBI Taxonomy" id="47236"/>
    <lineage>
        <taxon>Eukaryota</taxon>
        <taxon>Fungi</taxon>
        <taxon>Dikarya</taxon>
        <taxon>Ascomycota</taxon>
        <taxon>Pezizomycotina</taxon>
        <taxon>Orbiliomycetes</taxon>
        <taxon>Orbiliales</taxon>
        <taxon>Orbiliaceae</taxon>
        <taxon>Arthrobotrys</taxon>
    </lineage>
</organism>
<evidence type="ECO:0000313" key="1">
    <source>
        <dbReference type="EMBL" id="KAK6497812.1"/>
    </source>
</evidence>
<dbReference type="AlphaFoldDB" id="A0AAV9VXV8"/>
<dbReference type="Proteomes" id="UP001370758">
    <property type="component" value="Unassembled WGS sequence"/>
</dbReference>
<accession>A0AAV9VXV8</accession>
<name>A0AAV9VXV8_9PEZI</name>
<dbReference type="EMBL" id="JAVHJL010000009">
    <property type="protein sequence ID" value="KAK6497812.1"/>
    <property type="molecule type" value="Genomic_DNA"/>
</dbReference>
<keyword evidence="2" id="KW-1185">Reference proteome</keyword>
<protein>
    <submittedName>
        <fullName evidence="1">Uncharacterized protein</fullName>
    </submittedName>
</protein>
<reference evidence="1 2" key="1">
    <citation type="submission" date="2023-08" db="EMBL/GenBank/DDBJ databases">
        <authorList>
            <person name="Palmer J.M."/>
        </authorList>
    </citation>
    <scope>NUCLEOTIDE SEQUENCE [LARGE SCALE GENOMIC DNA]</scope>
    <source>
        <strain evidence="1 2">TWF481</strain>
    </source>
</reference>
<evidence type="ECO:0000313" key="2">
    <source>
        <dbReference type="Proteomes" id="UP001370758"/>
    </source>
</evidence>
<comment type="caution">
    <text evidence="1">The sequence shown here is derived from an EMBL/GenBank/DDBJ whole genome shotgun (WGS) entry which is preliminary data.</text>
</comment>
<sequence>MRLQTTVRYLAIGLSALRIPFVQVKDTKNAALGYMTIKDFETWVHSNEGAFVTIGEDLRWLIYLSQVERPLFVDAAPDADSSKSLDETLAKVQEVFQELEVRAERREDEAGAIIQKADPNRNHFFSTEIENISSMIFEFNINLPRGVWQNRINDELVEAKTTIEATKELVQQLEDSRLDLTDPVAVAMWVLDAQDIVNQGASEITIISFNVGSLQKLRQAFKAIYDGYRSIAEVIARVYKEATNRYQDAIDKEPLFAIETPLRRLQNLVFAYQGVFSDKPTLKFPVRKTS</sequence>
<proteinExistence type="predicted"/>